<dbReference type="Pfam" id="PF04230">
    <property type="entry name" value="PS_pyruv_trans"/>
    <property type="match status" value="1"/>
</dbReference>
<dbReference type="InterPro" id="IPR007345">
    <property type="entry name" value="Polysacch_pyruvyl_Trfase"/>
</dbReference>
<comment type="caution">
    <text evidence="2">The sequence shown here is derived from an EMBL/GenBank/DDBJ whole genome shotgun (WGS) entry which is preliminary data.</text>
</comment>
<dbReference type="AlphaFoldDB" id="A0A9D9IJT5"/>
<evidence type="ECO:0000313" key="2">
    <source>
        <dbReference type="EMBL" id="MBO8473500.1"/>
    </source>
</evidence>
<gene>
    <name evidence="2" type="ORF">IAB81_07750</name>
</gene>
<dbReference type="EMBL" id="JADIMA010000077">
    <property type="protein sequence ID" value="MBO8473500.1"/>
    <property type="molecule type" value="Genomic_DNA"/>
</dbReference>
<evidence type="ECO:0000313" key="3">
    <source>
        <dbReference type="Proteomes" id="UP000823604"/>
    </source>
</evidence>
<protein>
    <submittedName>
        <fullName evidence="2">Polysaccharide pyruvyl transferase family protein</fullName>
    </submittedName>
</protein>
<name>A0A9D9IJT5_9BACT</name>
<dbReference type="Proteomes" id="UP000823604">
    <property type="component" value="Unassembled WGS sequence"/>
</dbReference>
<accession>A0A9D9IJT5</accession>
<keyword evidence="2" id="KW-0808">Transferase</keyword>
<proteinExistence type="predicted"/>
<sequence>MKIGILTFHWAVNYGAVLQAYALQTYLHGLGHEAFMIDYKPYNRDYSLKNFILNRKLPHPLLYLREASKDRMFEDFRSRYLVRTRRYGSLEELRDDPPGCDIYVSGSDQVLHPRTLMRGERRPCPAYMLDFGPENVLRAGYAVSFGCTDYPREAAAIARKYINRFDVLSVREATGVKVAESLGYGRSLWTVPDPVILAGASVYGSILSEAASVSEGLAKGRTATYLLHGKDSLNPVIEKDFGKTVSLNGCSVPQWVAGVKNASRLVTNSFHGTVFALLFHVPFVSLLEAGKGAGMNDRFVTLLSRVGLEEHILPSYDNARAENVLCRPIDWEAVDSLMETYAKEGRDFIGSHILQGVSL</sequence>
<evidence type="ECO:0000259" key="1">
    <source>
        <dbReference type="Pfam" id="PF04230"/>
    </source>
</evidence>
<reference evidence="2" key="1">
    <citation type="submission" date="2020-10" db="EMBL/GenBank/DDBJ databases">
        <authorList>
            <person name="Gilroy R."/>
        </authorList>
    </citation>
    <scope>NUCLEOTIDE SEQUENCE</scope>
    <source>
        <strain evidence="2">B1-8020</strain>
    </source>
</reference>
<dbReference type="GO" id="GO:0016740">
    <property type="term" value="F:transferase activity"/>
    <property type="evidence" value="ECO:0007669"/>
    <property type="project" value="UniProtKB-KW"/>
</dbReference>
<reference evidence="2" key="2">
    <citation type="journal article" date="2021" name="PeerJ">
        <title>Extensive microbial diversity within the chicken gut microbiome revealed by metagenomics and culture.</title>
        <authorList>
            <person name="Gilroy R."/>
            <person name="Ravi A."/>
            <person name="Getino M."/>
            <person name="Pursley I."/>
            <person name="Horton D.L."/>
            <person name="Alikhan N.F."/>
            <person name="Baker D."/>
            <person name="Gharbi K."/>
            <person name="Hall N."/>
            <person name="Watson M."/>
            <person name="Adriaenssens E.M."/>
            <person name="Foster-Nyarko E."/>
            <person name="Jarju S."/>
            <person name="Secka A."/>
            <person name="Antonio M."/>
            <person name="Oren A."/>
            <person name="Chaudhuri R.R."/>
            <person name="La Ragione R."/>
            <person name="Hildebrand F."/>
            <person name="Pallen M.J."/>
        </authorList>
    </citation>
    <scope>NUCLEOTIDE SEQUENCE</scope>
    <source>
        <strain evidence="2">B1-8020</strain>
    </source>
</reference>
<organism evidence="2 3">
    <name type="scientific">Candidatus Merdivivens pullicola</name>
    <dbReference type="NCBI Taxonomy" id="2840872"/>
    <lineage>
        <taxon>Bacteria</taxon>
        <taxon>Pseudomonadati</taxon>
        <taxon>Bacteroidota</taxon>
        <taxon>Bacteroidia</taxon>
        <taxon>Bacteroidales</taxon>
        <taxon>Muribaculaceae</taxon>
        <taxon>Muribaculaceae incertae sedis</taxon>
        <taxon>Candidatus Merdivivens</taxon>
    </lineage>
</organism>
<feature type="domain" description="Polysaccharide pyruvyl transferase" evidence="1">
    <location>
        <begin position="13"/>
        <end position="286"/>
    </location>
</feature>